<evidence type="ECO:0000313" key="3">
    <source>
        <dbReference type="Proteomes" id="UP000198802"/>
    </source>
</evidence>
<name>A0A0S4R0E5_9ACTN</name>
<evidence type="ECO:0000256" key="1">
    <source>
        <dbReference type="SAM" id="MobiDB-lite"/>
    </source>
</evidence>
<dbReference type="Proteomes" id="UP000198802">
    <property type="component" value="Unassembled WGS sequence"/>
</dbReference>
<proteinExistence type="predicted"/>
<feature type="region of interest" description="Disordered" evidence="1">
    <location>
        <begin position="1"/>
        <end position="20"/>
    </location>
</feature>
<evidence type="ECO:0008006" key="4">
    <source>
        <dbReference type="Google" id="ProtNLM"/>
    </source>
</evidence>
<evidence type="ECO:0000313" key="2">
    <source>
        <dbReference type="EMBL" id="CUU60996.1"/>
    </source>
</evidence>
<organism evidence="2 3">
    <name type="scientific">Parafrankia irregularis</name>
    <dbReference type="NCBI Taxonomy" id="795642"/>
    <lineage>
        <taxon>Bacteria</taxon>
        <taxon>Bacillati</taxon>
        <taxon>Actinomycetota</taxon>
        <taxon>Actinomycetes</taxon>
        <taxon>Frankiales</taxon>
        <taxon>Frankiaceae</taxon>
        <taxon>Parafrankia</taxon>
    </lineage>
</organism>
<sequence length="72" mass="7842">MGQTARVPRAAPAGNSWRAPRNRTAEAVDAVLIARVQDQVFLRSTLSRPIAFTPAAWEDFKAAVKAGDYDDV</sequence>
<dbReference type="AlphaFoldDB" id="A0A0S4R0E5"/>
<dbReference type="RefSeq" id="WP_165615957.1">
    <property type="nucleotide sequence ID" value="NZ_FAOZ01000052.1"/>
</dbReference>
<keyword evidence="3" id="KW-1185">Reference proteome</keyword>
<gene>
    <name evidence="2" type="ORF">Ga0074812_15221</name>
</gene>
<dbReference type="EMBL" id="FAOZ01000052">
    <property type="protein sequence ID" value="CUU60996.1"/>
    <property type="molecule type" value="Genomic_DNA"/>
</dbReference>
<reference evidence="3" key="1">
    <citation type="submission" date="2015-11" db="EMBL/GenBank/DDBJ databases">
        <authorList>
            <person name="Varghese N."/>
        </authorList>
    </citation>
    <scope>NUCLEOTIDE SEQUENCE [LARGE SCALE GENOMIC DNA]</scope>
    <source>
        <strain evidence="3">DSM 45899</strain>
    </source>
</reference>
<protein>
    <recommendedName>
        <fullName evidence="4">DUF397 domain-containing protein</fullName>
    </recommendedName>
</protein>
<accession>A0A0S4R0E5</accession>